<protein>
    <submittedName>
        <fullName evidence="3">DUF4915 domain-containing protein</fullName>
    </submittedName>
</protein>
<dbReference type="AlphaFoldDB" id="A0A183BAS9"/>
<dbReference type="OrthoDB" id="45670at2759"/>
<evidence type="ECO:0000313" key="3">
    <source>
        <dbReference type="WBParaSite" id="ECPE_0001635701-mRNA-1"/>
    </source>
</evidence>
<keyword evidence="2" id="KW-1185">Reference proteome</keyword>
<dbReference type="EMBL" id="UZAN01063794">
    <property type="protein sequence ID" value="VDP93586.1"/>
    <property type="molecule type" value="Genomic_DNA"/>
</dbReference>
<accession>A0A183BAS9</accession>
<evidence type="ECO:0000313" key="2">
    <source>
        <dbReference type="Proteomes" id="UP000272942"/>
    </source>
</evidence>
<evidence type="ECO:0000313" key="1">
    <source>
        <dbReference type="EMBL" id="VDP93586.1"/>
    </source>
</evidence>
<name>A0A183BAS9_9TREM</name>
<reference evidence="1 2" key="2">
    <citation type="submission" date="2018-11" db="EMBL/GenBank/DDBJ databases">
        <authorList>
            <consortium name="Pathogen Informatics"/>
        </authorList>
    </citation>
    <scope>NUCLEOTIDE SEQUENCE [LARGE SCALE GENOMIC DNA]</scope>
    <source>
        <strain evidence="1 2">Egypt</strain>
    </source>
</reference>
<reference evidence="3" key="1">
    <citation type="submission" date="2016-06" db="UniProtKB">
        <authorList>
            <consortium name="WormBaseParasite"/>
        </authorList>
    </citation>
    <scope>IDENTIFICATION</scope>
</reference>
<dbReference type="WBParaSite" id="ECPE_0001635701-mRNA-1">
    <property type="protein sequence ID" value="ECPE_0001635701-mRNA-1"/>
    <property type="gene ID" value="ECPE_0001635701"/>
</dbReference>
<organism evidence="3">
    <name type="scientific">Echinostoma caproni</name>
    <dbReference type="NCBI Taxonomy" id="27848"/>
    <lineage>
        <taxon>Eukaryota</taxon>
        <taxon>Metazoa</taxon>
        <taxon>Spiralia</taxon>
        <taxon>Lophotrochozoa</taxon>
        <taxon>Platyhelminthes</taxon>
        <taxon>Trematoda</taxon>
        <taxon>Digenea</taxon>
        <taxon>Plagiorchiida</taxon>
        <taxon>Echinostomata</taxon>
        <taxon>Echinostomatoidea</taxon>
        <taxon>Echinostomatidae</taxon>
        <taxon>Echinostoma</taxon>
    </lineage>
</organism>
<sequence length="127" mass="14542">MRFFHSPIIPPIQDQNVTTTLGTLVLVDSEIILGLYANATEPFWPRNVSGLTMNESIWLTETERCRRMFAQIDSIAWHRTCALTGRLDLLRSFPCRSGGLCLEEDDPGRVLSKSQFTYIVQDLRQPR</sequence>
<proteinExistence type="predicted"/>
<dbReference type="Proteomes" id="UP000272942">
    <property type="component" value="Unassembled WGS sequence"/>
</dbReference>
<gene>
    <name evidence="1" type="ORF">ECPE_LOCUS16314</name>
</gene>